<evidence type="ECO:0000313" key="10">
    <source>
        <dbReference type="Proteomes" id="UP001431783"/>
    </source>
</evidence>
<dbReference type="GO" id="GO:0000981">
    <property type="term" value="F:DNA-binding transcription factor activity, RNA polymerase II-specific"/>
    <property type="evidence" value="ECO:0007669"/>
    <property type="project" value="TreeGrafter"/>
</dbReference>
<keyword evidence="10" id="KW-1185">Reference proteome</keyword>
<dbReference type="PANTHER" id="PTHR19818:SF158">
    <property type="entry name" value="C2H2-TYPE DOMAIN-CONTAINING PROTEIN-RELATED"/>
    <property type="match status" value="1"/>
</dbReference>
<keyword evidence="4 7" id="KW-0863">Zinc-finger</keyword>
<evidence type="ECO:0000256" key="7">
    <source>
        <dbReference type="PROSITE-ProRule" id="PRU00042"/>
    </source>
</evidence>
<feature type="domain" description="C2H2-type" evidence="8">
    <location>
        <begin position="505"/>
        <end position="533"/>
    </location>
</feature>
<keyword evidence="6" id="KW-0539">Nucleus</keyword>
<dbReference type="FunFam" id="3.30.160.60:FF:000145">
    <property type="entry name" value="Zinc finger protein 574"/>
    <property type="match status" value="1"/>
</dbReference>
<dbReference type="GO" id="GO:0000978">
    <property type="term" value="F:RNA polymerase II cis-regulatory region sequence-specific DNA binding"/>
    <property type="evidence" value="ECO:0007669"/>
    <property type="project" value="TreeGrafter"/>
</dbReference>
<evidence type="ECO:0000256" key="2">
    <source>
        <dbReference type="ARBA" id="ARBA00022723"/>
    </source>
</evidence>
<dbReference type="PROSITE" id="PS00028">
    <property type="entry name" value="ZINC_FINGER_C2H2_1"/>
    <property type="match status" value="5"/>
</dbReference>
<dbReference type="GO" id="GO:0005634">
    <property type="term" value="C:nucleus"/>
    <property type="evidence" value="ECO:0007669"/>
    <property type="project" value="UniProtKB-SubCell"/>
</dbReference>
<dbReference type="PANTHER" id="PTHR19818">
    <property type="entry name" value="ZINC FINGER PROTEIN ZIC AND GLI"/>
    <property type="match status" value="1"/>
</dbReference>
<name>A0AAW1UI24_9CUCU</name>
<reference evidence="9 10" key="1">
    <citation type="submission" date="2023-03" db="EMBL/GenBank/DDBJ databases">
        <title>Genome insight into feeding habits of ladybird beetles.</title>
        <authorList>
            <person name="Li H.-S."/>
            <person name="Huang Y.-H."/>
            <person name="Pang H."/>
        </authorList>
    </citation>
    <scope>NUCLEOTIDE SEQUENCE [LARGE SCALE GENOMIC DNA]</scope>
    <source>
        <strain evidence="9">SYSU_2023b</strain>
        <tissue evidence="9">Whole body</tissue>
    </source>
</reference>
<evidence type="ECO:0000313" key="9">
    <source>
        <dbReference type="EMBL" id="KAK9880740.1"/>
    </source>
</evidence>
<dbReference type="InterPro" id="IPR036236">
    <property type="entry name" value="Znf_C2H2_sf"/>
</dbReference>
<accession>A0AAW1UI24</accession>
<feature type="domain" description="C2H2-type" evidence="8">
    <location>
        <begin position="470"/>
        <end position="497"/>
    </location>
</feature>
<dbReference type="Pfam" id="PF05605">
    <property type="entry name" value="zf-Di19"/>
    <property type="match status" value="1"/>
</dbReference>
<evidence type="ECO:0000256" key="6">
    <source>
        <dbReference type="ARBA" id="ARBA00023242"/>
    </source>
</evidence>
<evidence type="ECO:0000256" key="3">
    <source>
        <dbReference type="ARBA" id="ARBA00022737"/>
    </source>
</evidence>
<dbReference type="EMBL" id="JARQZJ010000066">
    <property type="protein sequence ID" value="KAK9880740.1"/>
    <property type="molecule type" value="Genomic_DNA"/>
</dbReference>
<dbReference type="GO" id="GO:0008270">
    <property type="term" value="F:zinc ion binding"/>
    <property type="evidence" value="ECO:0007669"/>
    <property type="project" value="UniProtKB-KW"/>
</dbReference>
<gene>
    <name evidence="9" type="ORF">WA026_013064</name>
</gene>
<dbReference type="SMART" id="SM00355">
    <property type="entry name" value="ZnF_C2H2"/>
    <property type="match status" value="11"/>
</dbReference>
<dbReference type="SUPFAM" id="SSF57667">
    <property type="entry name" value="beta-beta-alpha zinc fingers"/>
    <property type="match status" value="4"/>
</dbReference>
<evidence type="ECO:0000256" key="1">
    <source>
        <dbReference type="ARBA" id="ARBA00004123"/>
    </source>
</evidence>
<evidence type="ECO:0000256" key="5">
    <source>
        <dbReference type="ARBA" id="ARBA00022833"/>
    </source>
</evidence>
<feature type="domain" description="C2H2-type" evidence="8">
    <location>
        <begin position="315"/>
        <end position="338"/>
    </location>
</feature>
<dbReference type="Proteomes" id="UP001431783">
    <property type="component" value="Unassembled WGS sequence"/>
</dbReference>
<organism evidence="9 10">
    <name type="scientific">Henosepilachna vigintioctopunctata</name>
    <dbReference type="NCBI Taxonomy" id="420089"/>
    <lineage>
        <taxon>Eukaryota</taxon>
        <taxon>Metazoa</taxon>
        <taxon>Ecdysozoa</taxon>
        <taxon>Arthropoda</taxon>
        <taxon>Hexapoda</taxon>
        <taxon>Insecta</taxon>
        <taxon>Pterygota</taxon>
        <taxon>Neoptera</taxon>
        <taxon>Endopterygota</taxon>
        <taxon>Coleoptera</taxon>
        <taxon>Polyphaga</taxon>
        <taxon>Cucujiformia</taxon>
        <taxon>Coccinelloidea</taxon>
        <taxon>Coccinellidae</taxon>
        <taxon>Epilachninae</taxon>
        <taxon>Epilachnini</taxon>
        <taxon>Henosepilachna</taxon>
    </lineage>
</organism>
<keyword evidence="2" id="KW-0479">Metal-binding</keyword>
<dbReference type="InterPro" id="IPR008598">
    <property type="entry name" value="Di19_Zn-bd"/>
</dbReference>
<keyword evidence="3" id="KW-0677">Repeat</keyword>
<dbReference type="GO" id="GO:0045944">
    <property type="term" value="P:positive regulation of transcription by RNA polymerase II"/>
    <property type="evidence" value="ECO:0007669"/>
    <property type="project" value="UniProtKB-ARBA"/>
</dbReference>
<sequence>MESEDDGIPFLKYCNENPGNYLLQNGYELHDTLPGESILTEIGAAGTWQTEYCSISGNTFPLIGNVTSLPSAARCRSFHDKNILQPTVLKDINLNDDAKISQPPSEKEIISENSDMALKFAANSSDELQSGFNHNSITNENKDSVAQHNDHTNNILLQTNGTNYSVKYSLNSIKQPPNSVKAIFEGKSLIKKNKIQIFSSDEEIERYSPDSDTGQDYVTTKQCEGPSTPDNDNPCFWKDFYSMITALKCKVCSFLCERTEEMISHMKEKHEGLMILRQTAEGENGKINTTSKKMKSLLDTNQPSENENDDILTLFACSYCNKLFSKREILMDHVTKVHPESLNLEKNCSIEISSVNDTPKTAMRSLATELLRKQRRQMSKVRCSVSGCCLKFESNEIKSLHEECHVSDKQLQCPLCKEKFSIWRLCSKHLWTFHNIDAGLYTCPICNKYKSNSPVAVMNHMDIHNIERQFICTECGKGFKQLNQLRNHALIHKKDDIISASSLSLKCTICERYFANRKSLKKHIECVHEKSRPFVCTICGHKTSRKAMLELHLRQHTGDKPYHCSHCNYKTGDHNCLRRHLMWHYGCMKYFCPHCNYQSIQSSAFKKHMANRHPEAEVTFKCNICPFTTVNSDSYLTHVKIHEVTQRDDNGLCCSTIINPTTREQDDLEKSTKTEDEICTQDDGETYISLHLADGGDHSEEMVISEFITIPEGFEIQLAQ</sequence>
<keyword evidence="5" id="KW-0862">Zinc</keyword>
<dbReference type="InterPro" id="IPR013087">
    <property type="entry name" value="Znf_C2H2_type"/>
</dbReference>
<protein>
    <recommendedName>
        <fullName evidence="8">C2H2-type domain-containing protein</fullName>
    </recommendedName>
</protein>
<dbReference type="Pfam" id="PF00096">
    <property type="entry name" value="zf-C2H2"/>
    <property type="match status" value="2"/>
</dbReference>
<proteinExistence type="predicted"/>
<comment type="caution">
    <text evidence="9">The sequence shown here is derived from an EMBL/GenBank/DDBJ whole genome shotgun (WGS) entry which is preliminary data.</text>
</comment>
<comment type="subcellular location">
    <subcellularLocation>
        <location evidence="1">Nucleus</location>
    </subcellularLocation>
</comment>
<dbReference type="Gene3D" id="3.30.160.60">
    <property type="entry name" value="Classic Zinc Finger"/>
    <property type="match status" value="6"/>
</dbReference>
<evidence type="ECO:0000259" key="8">
    <source>
        <dbReference type="PROSITE" id="PS50157"/>
    </source>
</evidence>
<evidence type="ECO:0000256" key="4">
    <source>
        <dbReference type="ARBA" id="ARBA00022771"/>
    </source>
</evidence>
<dbReference type="FunFam" id="3.30.160.60:FF:000100">
    <property type="entry name" value="Zinc finger 45-like"/>
    <property type="match status" value="1"/>
</dbReference>
<feature type="domain" description="C2H2-type" evidence="8">
    <location>
        <begin position="534"/>
        <end position="561"/>
    </location>
</feature>
<dbReference type="AlphaFoldDB" id="A0AAW1UI24"/>
<dbReference type="InterPro" id="IPR050329">
    <property type="entry name" value="GLI_C2H2-zinc-finger"/>
</dbReference>
<dbReference type="PROSITE" id="PS50157">
    <property type="entry name" value="ZINC_FINGER_C2H2_2"/>
    <property type="match status" value="4"/>
</dbReference>